<accession>A0ABD1Z4Z8</accession>
<dbReference type="PANTHER" id="PTHR37735">
    <property type="entry name" value="OS08G0567000 PROTEIN"/>
    <property type="match status" value="1"/>
</dbReference>
<organism evidence="4 5">
    <name type="scientific">Riccia fluitans</name>
    <dbReference type="NCBI Taxonomy" id="41844"/>
    <lineage>
        <taxon>Eukaryota</taxon>
        <taxon>Viridiplantae</taxon>
        <taxon>Streptophyta</taxon>
        <taxon>Embryophyta</taxon>
        <taxon>Marchantiophyta</taxon>
        <taxon>Marchantiopsida</taxon>
        <taxon>Marchantiidae</taxon>
        <taxon>Marchantiales</taxon>
        <taxon>Ricciaceae</taxon>
        <taxon>Riccia</taxon>
    </lineage>
</organism>
<keyword evidence="1" id="KW-1133">Transmembrane helix</keyword>
<name>A0ABD1Z4Z8_9MARC</name>
<keyword evidence="1" id="KW-0472">Membrane</keyword>
<evidence type="ECO:0000256" key="2">
    <source>
        <dbReference type="SAM" id="SignalP"/>
    </source>
</evidence>
<gene>
    <name evidence="4" type="ORF">R1flu_010162</name>
</gene>
<evidence type="ECO:0000313" key="4">
    <source>
        <dbReference type="EMBL" id="KAL2642575.1"/>
    </source>
</evidence>
<dbReference type="InterPro" id="IPR056696">
    <property type="entry name" value="DUF7794"/>
</dbReference>
<comment type="caution">
    <text evidence="4">The sequence shown here is derived from an EMBL/GenBank/DDBJ whole genome shotgun (WGS) entry which is preliminary data.</text>
</comment>
<dbReference type="Proteomes" id="UP001605036">
    <property type="component" value="Unassembled WGS sequence"/>
</dbReference>
<keyword evidence="5" id="KW-1185">Reference proteome</keyword>
<protein>
    <recommendedName>
        <fullName evidence="3">DUF7794 domain-containing protein</fullName>
    </recommendedName>
</protein>
<feature type="signal peptide" evidence="2">
    <location>
        <begin position="1"/>
        <end position="25"/>
    </location>
</feature>
<evidence type="ECO:0000256" key="1">
    <source>
        <dbReference type="SAM" id="Phobius"/>
    </source>
</evidence>
<feature type="transmembrane region" description="Helical" evidence="1">
    <location>
        <begin position="330"/>
        <end position="351"/>
    </location>
</feature>
<evidence type="ECO:0000259" key="3">
    <source>
        <dbReference type="Pfam" id="PF25070"/>
    </source>
</evidence>
<dbReference type="PANTHER" id="PTHR37735:SF1">
    <property type="entry name" value="OS08G0567000 PROTEIN"/>
    <property type="match status" value="1"/>
</dbReference>
<dbReference type="AlphaFoldDB" id="A0ABD1Z4Z8"/>
<evidence type="ECO:0000313" key="5">
    <source>
        <dbReference type="Proteomes" id="UP001605036"/>
    </source>
</evidence>
<dbReference type="Pfam" id="PF25070">
    <property type="entry name" value="DUF7794"/>
    <property type="match status" value="1"/>
</dbReference>
<dbReference type="EMBL" id="JBHFFA010000002">
    <property type="protein sequence ID" value="KAL2642575.1"/>
    <property type="molecule type" value="Genomic_DNA"/>
</dbReference>
<reference evidence="4 5" key="1">
    <citation type="submission" date="2024-09" db="EMBL/GenBank/DDBJ databases">
        <title>Chromosome-scale assembly of Riccia fluitans.</title>
        <authorList>
            <person name="Paukszto L."/>
            <person name="Sawicki J."/>
            <person name="Karawczyk K."/>
            <person name="Piernik-Szablinska J."/>
            <person name="Szczecinska M."/>
            <person name="Mazdziarz M."/>
        </authorList>
    </citation>
    <scope>NUCLEOTIDE SEQUENCE [LARGE SCALE GENOMIC DNA]</scope>
    <source>
        <strain evidence="4">Rf_01</strain>
        <tissue evidence="4">Aerial parts of the thallus</tissue>
    </source>
</reference>
<proteinExistence type="predicted"/>
<keyword evidence="2" id="KW-0732">Signal</keyword>
<sequence>MADLASSLLVMALAMTILCAPTVFAAFKEENAGQVLFVENAQQEFLRESLFTNAIEESFSPEDIAASVSVLLGVPPPLTLSSVSSEKLDTVLSPNPFRRPRSVLALTIRGIDQGLLSTAEREAIFGASTVQQRLAVGNSRQFVLPGYGVQVVQLDKHQKGLKQGLKDLSVFLGGVLVDDDSDVVVLTVPLVESVSISIDLSKEADLKFVNDLLSLYGIVRSTGASQGSKSVAKLYTDSLSSVEAMDNNLDAAKILLLTAVKVANERQIVGVFMFRPSSSESGQDMMFFISSPVRSRSLDELNQEPGDADLTKMDSILIELETIALVRTSLVVATSLILLVAILLGTCYLVGMPFTRDTLLYSGAKLD</sequence>
<feature type="domain" description="DUF7794" evidence="3">
    <location>
        <begin position="32"/>
        <end position="253"/>
    </location>
</feature>
<feature type="chain" id="PRO_5044759102" description="DUF7794 domain-containing protein" evidence="2">
    <location>
        <begin position="26"/>
        <end position="367"/>
    </location>
</feature>
<keyword evidence="1" id="KW-0812">Transmembrane</keyword>